<name>A0ABQ7C4G9_BRACR</name>
<evidence type="ECO:0000313" key="1">
    <source>
        <dbReference type="EMBL" id="KAF3546532.1"/>
    </source>
</evidence>
<sequence length="94" mass="10185">MQSLRRYNPALLRQSAGSAKSGARSAFRSAAIRKTEEISVGLYWKAVSVVTTVRSDSAVEVMAAAVERDGATAAVEIGMSHRLGRIRRWSSCTK</sequence>
<gene>
    <name evidence="1" type="ORF">DY000_02003747</name>
</gene>
<comment type="caution">
    <text evidence="1">The sequence shown here is derived from an EMBL/GenBank/DDBJ whole genome shotgun (WGS) entry which is preliminary data.</text>
</comment>
<keyword evidence="2" id="KW-1185">Reference proteome</keyword>
<organism evidence="1 2">
    <name type="scientific">Brassica cretica</name>
    <name type="common">Mustard</name>
    <dbReference type="NCBI Taxonomy" id="69181"/>
    <lineage>
        <taxon>Eukaryota</taxon>
        <taxon>Viridiplantae</taxon>
        <taxon>Streptophyta</taxon>
        <taxon>Embryophyta</taxon>
        <taxon>Tracheophyta</taxon>
        <taxon>Spermatophyta</taxon>
        <taxon>Magnoliopsida</taxon>
        <taxon>eudicotyledons</taxon>
        <taxon>Gunneridae</taxon>
        <taxon>Pentapetalae</taxon>
        <taxon>rosids</taxon>
        <taxon>malvids</taxon>
        <taxon>Brassicales</taxon>
        <taxon>Brassicaceae</taxon>
        <taxon>Brassiceae</taxon>
        <taxon>Brassica</taxon>
    </lineage>
</organism>
<evidence type="ECO:0000313" key="2">
    <source>
        <dbReference type="Proteomes" id="UP000266723"/>
    </source>
</evidence>
<reference evidence="1 2" key="1">
    <citation type="journal article" date="2020" name="BMC Genomics">
        <title>Intraspecific diversification of the crop wild relative Brassica cretica Lam. using demographic model selection.</title>
        <authorList>
            <person name="Kioukis A."/>
            <person name="Michalopoulou V.A."/>
            <person name="Briers L."/>
            <person name="Pirintsos S."/>
            <person name="Studholme D.J."/>
            <person name="Pavlidis P."/>
            <person name="Sarris P.F."/>
        </authorList>
    </citation>
    <scope>NUCLEOTIDE SEQUENCE [LARGE SCALE GENOMIC DNA]</scope>
    <source>
        <strain evidence="2">cv. PFS-1207/04</strain>
    </source>
</reference>
<dbReference type="EMBL" id="QGKV02000832">
    <property type="protein sequence ID" value="KAF3546532.1"/>
    <property type="molecule type" value="Genomic_DNA"/>
</dbReference>
<dbReference type="Proteomes" id="UP000266723">
    <property type="component" value="Unassembled WGS sequence"/>
</dbReference>
<proteinExistence type="predicted"/>
<accession>A0ABQ7C4G9</accession>
<protein>
    <submittedName>
        <fullName evidence="1">Uncharacterized protein</fullName>
    </submittedName>
</protein>